<dbReference type="InterPro" id="IPR002035">
    <property type="entry name" value="VWF_A"/>
</dbReference>
<organism evidence="2 3">
    <name type="scientific">Thalassolituus pacificus</name>
    <dbReference type="NCBI Taxonomy" id="2975440"/>
    <lineage>
        <taxon>Bacteria</taxon>
        <taxon>Pseudomonadati</taxon>
        <taxon>Pseudomonadota</taxon>
        <taxon>Gammaproteobacteria</taxon>
        <taxon>Oceanospirillales</taxon>
        <taxon>Oceanospirillaceae</taxon>
        <taxon>Thalassolituus</taxon>
    </lineage>
</organism>
<dbReference type="Proteomes" id="UP001147830">
    <property type="component" value="Unassembled WGS sequence"/>
</dbReference>
<dbReference type="RefSeq" id="WP_260975212.1">
    <property type="nucleotide sequence ID" value="NZ_JAOANI010000012.1"/>
</dbReference>
<reference evidence="2" key="1">
    <citation type="journal article" date="2022" name="Front. Microbiol.">
        <title>Genome-based taxonomic rearrangement of Oceanobacter-related bacteria including the description of Thalassolituus hydrocarbonoclasticus sp. nov. and Thalassolituus pacificus sp. nov. and emended description of the genus Thalassolituus.</title>
        <authorList>
            <person name="Dong C."/>
            <person name="Wei L."/>
            <person name="Wang J."/>
            <person name="Lai Q."/>
            <person name="Huang Z."/>
            <person name="Shao Z."/>
        </authorList>
    </citation>
    <scope>NUCLEOTIDE SEQUENCE</scope>
    <source>
        <strain evidence="2">59MF3M-4</strain>
    </source>
</reference>
<dbReference type="InterPro" id="IPR036465">
    <property type="entry name" value="vWFA_dom_sf"/>
</dbReference>
<name>A0A9X3ARX1_9GAMM</name>
<gene>
    <name evidence="2" type="ORF">NYR02_04555</name>
</gene>
<keyword evidence="3" id="KW-1185">Reference proteome</keyword>
<dbReference type="AlphaFoldDB" id="A0A9X3ARX1"/>
<evidence type="ECO:0000259" key="1">
    <source>
        <dbReference type="PROSITE" id="PS50234"/>
    </source>
</evidence>
<sequence length="221" mass="24542">MNSFKRLVATAALPLSLLLSGCDEPAPQNKAVYLLIDTSGTYTQELNKAQAILNYLLANLDSGDSIAVARIDSGSFSEKDIIAKTTFDMRPSTANDQKRQFKLAMDEFAANLKKGSANTDITGGVLQATQYLNETGAGNKYVFIFSDLEEDLPHDHIRNFPISLDNIHVVALNVTKLRSDNIDPRDYLNRLANWQHRVIEGGGDWRVINDLERMDKLIVAN</sequence>
<dbReference type="Gene3D" id="3.40.50.410">
    <property type="entry name" value="von Willebrand factor, type A domain"/>
    <property type="match status" value="1"/>
</dbReference>
<dbReference type="PROSITE" id="PS51257">
    <property type="entry name" value="PROKAR_LIPOPROTEIN"/>
    <property type="match status" value="1"/>
</dbReference>
<protein>
    <submittedName>
        <fullName evidence="2">VWA domain-containing protein</fullName>
    </submittedName>
</protein>
<reference evidence="2" key="2">
    <citation type="submission" date="2022-08" db="EMBL/GenBank/DDBJ databases">
        <authorList>
            <person name="Dong C."/>
        </authorList>
    </citation>
    <scope>NUCLEOTIDE SEQUENCE</scope>
    <source>
        <strain evidence="2">59MF3M-4</strain>
    </source>
</reference>
<evidence type="ECO:0000313" key="3">
    <source>
        <dbReference type="Proteomes" id="UP001147830"/>
    </source>
</evidence>
<accession>A0A9X3ARX1</accession>
<evidence type="ECO:0000313" key="2">
    <source>
        <dbReference type="EMBL" id="MCT7358293.1"/>
    </source>
</evidence>
<dbReference type="SUPFAM" id="SSF53300">
    <property type="entry name" value="vWA-like"/>
    <property type="match status" value="1"/>
</dbReference>
<comment type="caution">
    <text evidence="2">The sequence shown here is derived from an EMBL/GenBank/DDBJ whole genome shotgun (WGS) entry which is preliminary data.</text>
</comment>
<proteinExistence type="predicted"/>
<dbReference type="PROSITE" id="PS50234">
    <property type="entry name" value="VWFA"/>
    <property type="match status" value="1"/>
</dbReference>
<feature type="domain" description="VWFA" evidence="1">
    <location>
        <begin position="31"/>
        <end position="221"/>
    </location>
</feature>
<dbReference type="EMBL" id="JAOANI010000012">
    <property type="protein sequence ID" value="MCT7358293.1"/>
    <property type="molecule type" value="Genomic_DNA"/>
</dbReference>